<evidence type="ECO:0000256" key="6">
    <source>
        <dbReference type="ARBA" id="ARBA00022989"/>
    </source>
</evidence>
<keyword evidence="3 8" id="KW-0813">Transport</keyword>
<dbReference type="PIRSF" id="PIRSF037778">
    <property type="entry name" value="UCP037778_transp_RibU"/>
    <property type="match status" value="1"/>
</dbReference>
<evidence type="ECO:0000256" key="3">
    <source>
        <dbReference type="ARBA" id="ARBA00022448"/>
    </source>
</evidence>
<keyword evidence="4 8" id="KW-1003">Cell membrane</keyword>
<dbReference type="Pfam" id="PF12822">
    <property type="entry name" value="ECF_trnsprt"/>
    <property type="match status" value="1"/>
</dbReference>
<comment type="similarity">
    <text evidence="2 8">Belongs to the prokaryotic riboflavin transporter (P-RFT) (TC 2.A.87) family.</text>
</comment>
<comment type="caution">
    <text evidence="10">The sequence shown here is derived from an EMBL/GenBank/DDBJ whole genome shotgun (WGS) entry which is preliminary data.</text>
</comment>
<comment type="function">
    <text evidence="8">Probably a riboflavin-binding protein that interacts with the energy-coupling factor (ECF) ABC-transporter complex.</text>
</comment>
<feature type="transmembrane region" description="Helical" evidence="9">
    <location>
        <begin position="12"/>
        <end position="31"/>
    </location>
</feature>
<sequence length="195" mass="21637">MNIHATKRLTVLSVLTAISFVLTIFPKVALLPGASFLKLDFSIVPIFLALAWYGLGSATMVLLVRTLLKVILFNEGVNTYIGMPVNFFVAWSFLFMYVLIVNSPMVKNWNELAKEGAGLLASVIFMTIVAVVVNVIWAIPLYASFAHFDIAKFIGIKPYLLGMVLPFNLVQGIIWYLACQVVVKALAPFKKSYRA</sequence>
<evidence type="ECO:0000256" key="5">
    <source>
        <dbReference type="ARBA" id="ARBA00022692"/>
    </source>
</evidence>
<dbReference type="InterPro" id="IPR025720">
    <property type="entry name" value="RibU"/>
</dbReference>
<name>A0ABT0ZQQ1_9LACO</name>
<comment type="subcellular location">
    <subcellularLocation>
        <location evidence="1">Cell membrane</location>
        <topology evidence="1">Multi-pass membrane protein</topology>
    </subcellularLocation>
</comment>
<gene>
    <name evidence="10" type="ORF">NFX39_04305</name>
</gene>
<feature type="transmembrane region" description="Helical" evidence="9">
    <location>
        <begin position="43"/>
        <end position="68"/>
    </location>
</feature>
<dbReference type="RefSeq" id="WP_252443350.1">
    <property type="nucleotide sequence ID" value="NZ_JAMWYK010000004.1"/>
</dbReference>
<dbReference type="InterPro" id="IPR024529">
    <property type="entry name" value="ECF_trnsprt_substrate-spec"/>
</dbReference>
<reference evidence="10 11" key="1">
    <citation type="submission" date="2022-06" db="EMBL/GenBank/DDBJ databases">
        <title>Fructobacillus taiwanensis sp. nov., isolated from the honeybee.</title>
        <authorList>
            <person name="Chen Y.-S."/>
            <person name="Wang L.-T."/>
            <person name="Lee Y.-S."/>
            <person name="Chang Y.-C."/>
            <person name="Wu H.-C."/>
            <person name="Liao C.-Y."/>
            <person name="Chen W.-H."/>
            <person name="Deng J.-N."/>
            <person name="Wang Y.-H."/>
        </authorList>
    </citation>
    <scope>NUCLEOTIDE SEQUENCE [LARGE SCALE GENOMIC DNA]</scope>
    <source>
        <strain evidence="10 11">W13</strain>
    </source>
</reference>
<evidence type="ECO:0000256" key="1">
    <source>
        <dbReference type="ARBA" id="ARBA00004651"/>
    </source>
</evidence>
<feature type="transmembrane region" description="Helical" evidence="9">
    <location>
        <begin position="158"/>
        <end position="178"/>
    </location>
</feature>
<evidence type="ECO:0000256" key="2">
    <source>
        <dbReference type="ARBA" id="ARBA00005540"/>
    </source>
</evidence>
<proteinExistence type="inferred from homology"/>
<dbReference type="PANTHER" id="PTHR38438:SF1">
    <property type="entry name" value="RIBOFLAVIN TRANSPORTER RIBU"/>
    <property type="match status" value="1"/>
</dbReference>
<feature type="transmembrane region" description="Helical" evidence="9">
    <location>
        <begin position="120"/>
        <end position="146"/>
    </location>
</feature>
<evidence type="ECO:0000313" key="11">
    <source>
        <dbReference type="Proteomes" id="UP001523234"/>
    </source>
</evidence>
<dbReference type="PANTHER" id="PTHR38438">
    <property type="entry name" value="RIBOFLAVIN TRANSPORTER RIBU"/>
    <property type="match status" value="1"/>
</dbReference>
<keyword evidence="5 9" id="KW-0812">Transmembrane</keyword>
<evidence type="ECO:0000313" key="10">
    <source>
        <dbReference type="EMBL" id="MCO0832312.1"/>
    </source>
</evidence>
<organism evidence="10 11">
    <name type="scientific">Fructobacillus apis</name>
    <dbReference type="NCBI Taxonomy" id="2935017"/>
    <lineage>
        <taxon>Bacteria</taxon>
        <taxon>Bacillati</taxon>
        <taxon>Bacillota</taxon>
        <taxon>Bacilli</taxon>
        <taxon>Lactobacillales</taxon>
        <taxon>Lactobacillaceae</taxon>
        <taxon>Fructobacillus</taxon>
    </lineage>
</organism>
<keyword evidence="11" id="KW-1185">Reference proteome</keyword>
<protein>
    <recommendedName>
        <fullName evidence="8">Riboflavin transporter</fullName>
    </recommendedName>
</protein>
<feature type="transmembrane region" description="Helical" evidence="9">
    <location>
        <begin position="80"/>
        <end position="100"/>
    </location>
</feature>
<dbReference type="Gene3D" id="1.10.1760.20">
    <property type="match status" value="1"/>
</dbReference>
<keyword evidence="7 8" id="KW-0472">Membrane</keyword>
<evidence type="ECO:0000256" key="4">
    <source>
        <dbReference type="ARBA" id="ARBA00022475"/>
    </source>
</evidence>
<accession>A0ABT0ZQQ1</accession>
<evidence type="ECO:0000256" key="8">
    <source>
        <dbReference type="PIRNR" id="PIRNR037778"/>
    </source>
</evidence>
<dbReference type="EMBL" id="JAMWYK010000004">
    <property type="protein sequence ID" value="MCO0832312.1"/>
    <property type="molecule type" value="Genomic_DNA"/>
</dbReference>
<dbReference type="Proteomes" id="UP001523234">
    <property type="component" value="Unassembled WGS sequence"/>
</dbReference>
<keyword evidence="6 9" id="KW-1133">Transmembrane helix</keyword>
<evidence type="ECO:0000256" key="7">
    <source>
        <dbReference type="ARBA" id="ARBA00023136"/>
    </source>
</evidence>
<evidence type="ECO:0000256" key="9">
    <source>
        <dbReference type="SAM" id="Phobius"/>
    </source>
</evidence>